<feature type="compositionally biased region" description="Polar residues" evidence="1">
    <location>
        <begin position="318"/>
        <end position="327"/>
    </location>
</feature>
<accession>A0AAV0XRZ4</accession>
<dbReference type="PANTHER" id="PTHR47331">
    <property type="entry name" value="PHD-TYPE DOMAIN-CONTAINING PROTEIN"/>
    <property type="match status" value="1"/>
</dbReference>
<dbReference type="SUPFAM" id="SSF53098">
    <property type="entry name" value="Ribonuclease H-like"/>
    <property type="match status" value="1"/>
</dbReference>
<dbReference type="Pfam" id="PF18701">
    <property type="entry name" value="DUF5641"/>
    <property type="match status" value="1"/>
</dbReference>
<dbReference type="InterPro" id="IPR043128">
    <property type="entry name" value="Rev_trsase/Diguanyl_cyclase"/>
</dbReference>
<feature type="region of interest" description="Disordered" evidence="1">
    <location>
        <begin position="309"/>
        <end position="328"/>
    </location>
</feature>
<dbReference type="Pfam" id="PF03564">
    <property type="entry name" value="DUF1759"/>
    <property type="match status" value="1"/>
</dbReference>
<dbReference type="GO" id="GO:0042575">
    <property type="term" value="C:DNA polymerase complex"/>
    <property type="evidence" value="ECO:0007669"/>
    <property type="project" value="UniProtKB-ARBA"/>
</dbReference>
<dbReference type="InterPro" id="IPR040676">
    <property type="entry name" value="DUF5641"/>
</dbReference>
<dbReference type="InterPro" id="IPR043502">
    <property type="entry name" value="DNA/RNA_pol_sf"/>
</dbReference>
<name>A0AAV0XRZ4_9HEMI</name>
<dbReference type="SUPFAM" id="SSF56672">
    <property type="entry name" value="DNA/RNA polymerases"/>
    <property type="match status" value="1"/>
</dbReference>
<evidence type="ECO:0000313" key="4">
    <source>
        <dbReference type="Proteomes" id="UP001160148"/>
    </source>
</evidence>
<dbReference type="Gene3D" id="3.30.70.270">
    <property type="match status" value="1"/>
</dbReference>
<comment type="caution">
    <text evidence="3">The sequence shown here is derived from an EMBL/GenBank/DDBJ whole genome shotgun (WGS) entry which is preliminary data.</text>
</comment>
<dbReference type="Proteomes" id="UP001160148">
    <property type="component" value="Unassembled WGS sequence"/>
</dbReference>
<dbReference type="InterPro" id="IPR012337">
    <property type="entry name" value="RNaseH-like_sf"/>
</dbReference>
<proteinExistence type="predicted"/>
<dbReference type="PROSITE" id="PS50994">
    <property type="entry name" value="INTEGRASE"/>
    <property type="match status" value="1"/>
</dbReference>
<dbReference type="Gene3D" id="3.30.420.10">
    <property type="entry name" value="Ribonuclease H-like superfamily/Ribonuclease H"/>
    <property type="match status" value="1"/>
</dbReference>
<dbReference type="InterPro" id="IPR005312">
    <property type="entry name" value="DUF1759"/>
</dbReference>
<dbReference type="Gene3D" id="3.10.10.10">
    <property type="entry name" value="HIV Type 1 Reverse Transcriptase, subunit A, domain 1"/>
    <property type="match status" value="1"/>
</dbReference>
<dbReference type="PANTHER" id="PTHR47331:SF4">
    <property type="entry name" value="PEPTIDASE S1 DOMAIN-CONTAINING PROTEIN"/>
    <property type="match status" value="1"/>
</dbReference>
<dbReference type="InterPro" id="IPR001584">
    <property type="entry name" value="Integrase_cat-core"/>
</dbReference>
<feature type="domain" description="Integrase catalytic" evidence="2">
    <location>
        <begin position="1428"/>
        <end position="1617"/>
    </location>
</feature>
<dbReference type="GO" id="GO:0071897">
    <property type="term" value="P:DNA biosynthetic process"/>
    <property type="evidence" value="ECO:0007669"/>
    <property type="project" value="UniProtKB-ARBA"/>
</dbReference>
<dbReference type="InterPro" id="IPR008042">
    <property type="entry name" value="Retrotrans_Pao"/>
</dbReference>
<evidence type="ECO:0000313" key="3">
    <source>
        <dbReference type="EMBL" id="CAI6371270.1"/>
    </source>
</evidence>
<organism evidence="3 4">
    <name type="scientific">Macrosiphum euphorbiae</name>
    <name type="common">potato aphid</name>
    <dbReference type="NCBI Taxonomy" id="13131"/>
    <lineage>
        <taxon>Eukaryota</taxon>
        <taxon>Metazoa</taxon>
        <taxon>Ecdysozoa</taxon>
        <taxon>Arthropoda</taxon>
        <taxon>Hexapoda</taxon>
        <taxon>Insecta</taxon>
        <taxon>Pterygota</taxon>
        <taxon>Neoptera</taxon>
        <taxon>Paraneoptera</taxon>
        <taxon>Hemiptera</taxon>
        <taxon>Sternorrhyncha</taxon>
        <taxon>Aphidomorpha</taxon>
        <taxon>Aphidoidea</taxon>
        <taxon>Aphididae</taxon>
        <taxon>Macrosiphini</taxon>
        <taxon>Macrosiphum</taxon>
    </lineage>
</organism>
<protein>
    <recommendedName>
        <fullName evidence="2">Integrase catalytic domain-containing protein</fullName>
    </recommendedName>
</protein>
<dbReference type="GO" id="GO:0003676">
    <property type="term" value="F:nucleic acid binding"/>
    <property type="evidence" value="ECO:0007669"/>
    <property type="project" value="InterPro"/>
</dbReference>
<gene>
    <name evidence="3" type="ORF">MEUPH1_LOCUS25296</name>
</gene>
<dbReference type="InterPro" id="IPR036397">
    <property type="entry name" value="RNaseH_sf"/>
</dbReference>
<keyword evidence="4" id="KW-1185">Reference proteome</keyword>
<sequence length="1731" mass="193016">MGETAEDKEIKRVRRLITRADTKRTIAVKKIRSIDSLAKRAKIDPSLMDELHIAAATLDDLWAQFEAADNDALDSLLEINAESEYSPELPAEVLSIINAITAIAMQGNYDNFKNAKRGLTEQNHASDVPVKPTSRLPEIPLPSFNGDFNYWPTFRDRFFALVGDRTDIPKIDKMQHLIGCLQGAAADAIRNIPVSSDNYDLAWSTLSSRFHRPRLVANALIDKLLNAPVSQQETLFDLNNFVSLFSENIALLNALNIKDLGSFIVFSMAFRCLPASTRKLFESSAPPEFPTVTDLLNFVQSRVSILEIAGDHQKRPNNRPQSTSHSNAFVKKVPFKPTTTSLVVSKPSSSKSDSCPNCRERHTITDCRKFASLSVEDRNKWARDNRVCYTCLSTNHWANKCHSKLRCATCSKKHHTLLHGFSTRRHSESGPSSDDAPFCAASTTHRIDDSSAVLLGTALIHIRDHCGTWQTARAIVDSASQISAITVSCVTRLGLRLTNWTAPITGLSGAAVADVRGMVDCVVQPRFATEPQLKTKAWVMPSITSNMPRRSLDTSVKDRFANLALADPTFNIASSVDMLLGADLFAQIMDGRKVAVAADLPTAFSSIFGWILIGPVLQTEVECHASFPVSLTVSIQDLMEKFWHVEEPVTAPESFTDEGRCEEIFVAEHKRLPSGRFAVPLPTRTALSSLSFPGSREHAIKRFENLEKRLSTDSKLRELYCNFMSEYLALGHMSVAKTPGTYFIPHHAVYRPADGDNKIRVVFDASAKGPQSLSLNECLLKGPKLQQDIVDILTRFRVPKIVFTADICKMYRQILVLPEYRTLQHVFWRSSPLEKLVEYELDTVTYGVNCAPFLALRVLKSIAAEDCDECISVRKALTHQTYVDDICVGADTEQEALELQLNLITVLRRSGLELKKWSANTLSILNTIPVDSRGSGPLPFDTVDGYSTKILGIEWHPDRDSFCCALRPDPTPVFTKRGILSLVASIYDPLGFFAPSTFLAKSIMQRTWCSGLSWDAPLPDSIHADWAGFVADLASLITIEVPRYINARQGSPCLLLGFCDASQLGYAAVVYVRIIDAPPDNCIFLLGSKTKLAPVKSLTVPRLELNAAVLLARWLGRLNLILAPQLNIIGIHAWSDSMIALSWLNVPHESFKTYVSNRVHQVHTLIPTCQWHHIDSSNNPADCASRGVMPSVLASLTLYWSGPPVIYTDTSGWERTSPQITADGSAELRPVVCTAVVNDACAEWFSCFSSFDRMIRVIARVRRFIECCRRGRLGVRPPEYLCKSELDEATRVLILVSQRVHFAVLRRELSNSNHISSKSLSKLSPFIGADSVIRVGGRLKHSLLTYDCKHPVLLAKESYFAKLLCERWHRITCHSGPRVMAALISRQYWIIALRSVLHRVMSRCTVCVRLNAQPAQPLMADLPAARVQPCRPFARVGVDFAGPLQMRDLGLRKPRVYKVYIAVFICFTVKAVHLEVVSNLSTDAFLAALDRFVARRGLPSDIYSDCGTNFVGANKQLHQLINSPENQVVIANARPSFEWHFNPPSAPHFGGLWEAAVRSTKRLLVRVIGTHVLTYEEFTTVLTRIEAVLNSRPLTPASTDPRDLECITPGHFLIGQPLIAVPPRSTPDSKRNVRDRWKLLDQCHQAFWRRWSNEYLTTLQERSKWTRNVPNLKVNDMVVIIDSHSSPLMWRLGRVMEVTPGADGIVRVARVLTSTGDITRPVVKLVPLPVD</sequence>
<evidence type="ECO:0000256" key="1">
    <source>
        <dbReference type="SAM" id="MobiDB-lite"/>
    </source>
</evidence>
<dbReference type="EMBL" id="CARXXK010000882">
    <property type="protein sequence ID" value="CAI6371270.1"/>
    <property type="molecule type" value="Genomic_DNA"/>
</dbReference>
<dbReference type="GO" id="GO:0015074">
    <property type="term" value="P:DNA integration"/>
    <property type="evidence" value="ECO:0007669"/>
    <property type="project" value="InterPro"/>
</dbReference>
<reference evidence="3 4" key="1">
    <citation type="submission" date="2023-01" db="EMBL/GenBank/DDBJ databases">
        <authorList>
            <person name="Whitehead M."/>
        </authorList>
    </citation>
    <scope>NUCLEOTIDE SEQUENCE [LARGE SCALE GENOMIC DNA]</scope>
</reference>
<evidence type="ECO:0000259" key="2">
    <source>
        <dbReference type="PROSITE" id="PS50994"/>
    </source>
</evidence>
<dbReference type="Pfam" id="PF05380">
    <property type="entry name" value="Peptidase_A17"/>
    <property type="match status" value="1"/>
</dbReference>